<sequence>MTQISFSAAAALPNLPEDTIALDLRAPDAYWHAHLRGARHVDATLFALPKTDAASVQQFEARLRWLLSTLGVARDASVLVYGDTLDGTVARAAWALSFAGLDRVTVLNGAFAKVDPARLTDEAPAVTAIAARFEFRHEQLATSARIAADIGHGGAHLVDARDADAYHGTLPHPVRSGHIPGARHWDSRREVSGEGGIEDAETLIERFAALPIARDEPVIVYCGSGPRASRTWLALQRAGFTRASVYQGSWSEWSGLKDLPVEVSAT</sequence>
<gene>
    <name evidence="3" type="ORF">SAMN05216551_101158</name>
</gene>
<keyword evidence="3" id="KW-0808">Transferase</keyword>
<feature type="domain" description="Rhodanese" evidence="2">
    <location>
        <begin position="15"/>
        <end position="123"/>
    </location>
</feature>
<protein>
    <submittedName>
        <fullName evidence="3">Thiosulfate/3-mercaptopyruvate sulfurtransferase</fullName>
    </submittedName>
</protein>
<evidence type="ECO:0000313" key="4">
    <source>
        <dbReference type="Proteomes" id="UP000243719"/>
    </source>
</evidence>
<dbReference type="AlphaFoldDB" id="A0A1H2PIV4"/>
<organism evidence="3 4">
    <name type="scientific">Chitinasiproducens palmae</name>
    <dbReference type="NCBI Taxonomy" id="1770053"/>
    <lineage>
        <taxon>Bacteria</taxon>
        <taxon>Pseudomonadati</taxon>
        <taxon>Pseudomonadota</taxon>
        <taxon>Betaproteobacteria</taxon>
        <taxon>Burkholderiales</taxon>
        <taxon>Burkholderiaceae</taxon>
        <taxon>Chitinasiproducens</taxon>
    </lineage>
</organism>
<reference evidence="4" key="1">
    <citation type="submission" date="2016-09" db="EMBL/GenBank/DDBJ databases">
        <authorList>
            <person name="Varghese N."/>
            <person name="Submissions S."/>
        </authorList>
    </citation>
    <scope>NUCLEOTIDE SEQUENCE [LARGE SCALE GENOMIC DNA]</scope>
    <source>
        <strain evidence="4">JS23</strain>
    </source>
</reference>
<dbReference type="OrthoDB" id="9781034at2"/>
<dbReference type="Gene3D" id="3.40.250.10">
    <property type="entry name" value="Rhodanese-like domain"/>
    <property type="match status" value="2"/>
</dbReference>
<dbReference type="RefSeq" id="WP_091903591.1">
    <property type="nucleotide sequence ID" value="NZ_FNLO01000001.1"/>
</dbReference>
<dbReference type="STRING" id="1770053.SAMN05216551_101158"/>
<name>A0A1H2PIV4_9BURK</name>
<dbReference type="GO" id="GO:0016740">
    <property type="term" value="F:transferase activity"/>
    <property type="evidence" value="ECO:0007669"/>
    <property type="project" value="UniProtKB-KW"/>
</dbReference>
<dbReference type="Proteomes" id="UP000243719">
    <property type="component" value="Unassembled WGS sequence"/>
</dbReference>
<keyword evidence="4" id="KW-1185">Reference proteome</keyword>
<dbReference type="PANTHER" id="PTHR43855:SF1">
    <property type="entry name" value="THIOSULFATE SULFURTRANSFERASE"/>
    <property type="match status" value="1"/>
</dbReference>
<dbReference type="InterPro" id="IPR051126">
    <property type="entry name" value="Thiosulfate_sulfurtransferase"/>
</dbReference>
<dbReference type="InterPro" id="IPR001763">
    <property type="entry name" value="Rhodanese-like_dom"/>
</dbReference>
<proteinExistence type="predicted"/>
<dbReference type="SMART" id="SM00450">
    <property type="entry name" value="RHOD"/>
    <property type="match status" value="2"/>
</dbReference>
<keyword evidence="3" id="KW-0670">Pyruvate</keyword>
<keyword evidence="1" id="KW-0677">Repeat</keyword>
<dbReference type="PANTHER" id="PTHR43855">
    <property type="entry name" value="THIOSULFATE SULFURTRANSFERASE"/>
    <property type="match status" value="1"/>
</dbReference>
<feature type="domain" description="Rhodanese" evidence="2">
    <location>
        <begin position="151"/>
        <end position="262"/>
    </location>
</feature>
<dbReference type="CDD" id="cd01449">
    <property type="entry name" value="TST_Repeat_2"/>
    <property type="match status" value="1"/>
</dbReference>
<evidence type="ECO:0000259" key="2">
    <source>
        <dbReference type="PROSITE" id="PS50206"/>
    </source>
</evidence>
<evidence type="ECO:0000256" key="1">
    <source>
        <dbReference type="ARBA" id="ARBA00022737"/>
    </source>
</evidence>
<dbReference type="InterPro" id="IPR036873">
    <property type="entry name" value="Rhodanese-like_dom_sf"/>
</dbReference>
<evidence type="ECO:0000313" key="3">
    <source>
        <dbReference type="EMBL" id="SDV46193.1"/>
    </source>
</evidence>
<accession>A0A1H2PIV4</accession>
<dbReference type="SUPFAM" id="SSF52821">
    <property type="entry name" value="Rhodanese/Cell cycle control phosphatase"/>
    <property type="match status" value="2"/>
</dbReference>
<dbReference type="Pfam" id="PF00581">
    <property type="entry name" value="Rhodanese"/>
    <property type="match status" value="2"/>
</dbReference>
<dbReference type="PROSITE" id="PS50206">
    <property type="entry name" value="RHODANESE_3"/>
    <property type="match status" value="2"/>
</dbReference>
<dbReference type="EMBL" id="FNLO01000001">
    <property type="protein sequence ID" value="SDV46193.1"/>
    <property type="molecule type" value="Genomic_DNA"/>
</dbReference>